<dbReference type="PANTHER" id="PTHR13318">
    <property type="entry name" value="PARTNER OF PAIRED, ISOFORM B-RELATED"/>
    <property type="match status" value="1"/>
</dbReference>
<dbReference type="InterPro" id="IPR006553">
    <property type="entry name" value="Leu-rich_rpt_Cys-con_subtyp"/>
</dbReference>
<keyword evidence="1" id="KW-0732">Signal</keyword>
<keyword evidence="4" id="KW-1185">Reference proteome</keyword>
<gene>
    <name evidence="3" type="ORF">PSON_ATCC_30995.1.T1810048</name>
</gene>
<name>A0A8S1RHG4_9CILI</name>
<dbReference type="SMART" id="SM00367">
    <property type="entry name" value="LRR_CC"/>
    <property type="match status" value="4"/>
</dbReference>
<dbReference type="OrthoDB" id="10257471at2759"/>
<evidence type="ECO:0000259" key="2">
    <source>
        <dbReference type="Pfam" id="PF12937"/>
    </source>
</evidence>
<accession>A0A8S1RHG4</accession>
<evidence type="ECO:0000313" key="4">
    <source>
        <dbReference type="Proteomes" id="UP000692954"/>
    </source>
</evidence>
<dbReference type="PANTHER" id="PTHR13318:SF247">
    <property type="entry name" value="GH16156P"/>
    <property type="match status" value="1"/>
</dbReference>
<comment type="caution">
    <text evidence="3">The sequence shown here is derived from an EMBL/GenBank/DDBJ whole genome shotgun (WGS) entry which is preliminary data.</text>
</comment>
<evidence type="ECO:0000313" key="3">
    <source>
        <dbReference type="EMBL" id="CAD8127921.1"/>
    </source>
</evidence>
<dbReference type="InterPro" id="IPR001810">
    <property type="entry name" value="F-box_dom"/>
</dbReference>
<dbReference type="Proteomes" id="UP000692954">
    <property type="component" value="Unassembled WGS sequence"/>
</dbReference>
<dbReference type="GO" id="GO:0019005">
    <property type="term" value="C:SCF ubiquitin ligase complex"/>
    <property type="evidence" value="ECO:0007669"/>
    <property type="project" value="TreeGrafter"/>
</dbReference>
<dbReference type="GO" id="GO:0031146">
    <property type="term" value="P:SCF-dependent proteasomal ubiquitin-dependent protein catabolic process"/>
    <property type="evidence" value="ECO:0007669"/>
    <property type="project" value="TreeGrafter"/>
</dbReference>
<reference evidence="3" key="1">
    <citation type="submission" date="2021-01" db="EMBL/GenBank/DDBJ databases">
        <authorList>
            <consortium name="Genoscope - CEA"/>
            <person name="William W."/>
        </authorList>
    </citation>
    <scope>NUCLEOTIDE SEQUENCE</scope>
</reference>
<feature type="signal peptide" evidence="1">
    <location>
        <begin position="1"/>
        <end position="22"/>
    </location>
</feature>
<organism evidence="3 4">
    <name type="scientific">Paramecium sonneborni</name>
    <dbReference type="NCBI Taxonomy" id="65129"/>
    <lineage>
        <taxon>Eukaryota</taxon>
        <taxon>Sar</taxon>
        <taxon>Alveolata</taxon>
        <taxon>Ciliophora</taxon>
        <taxon>Intramacronucleata</taxon>
        <taxon>Oligohymenophorea</taxon>
        <taxon>Peniculida</taxon>
        <taxon>Parameciidae</taxon>
        <taxon>Paramecium</taxon>
    </lineage>
</organism>
<dbReference type="EMBL" id="CAJJDN010000181">
    <property type="protein sequence ID" value="CAD8127921.1"/>
    <property type="molecule type" value="Genomic_DNA"/>
</dbReference>
<feature type="domain" description="F-box" evidence="2">
    <location>
        <begin position="6"/>
        <end position="38"/>
    </location>
</feature>
<sequence>MQNKNIILLIFTYLELDDLARCELVCLNWFHFINSDSIQTRNIFSKFYYNSFQQFKWHANKIQLLQVKDLIFYEEDFEINKNDIINAISPLLLESLTIKLNQFNILDQLLINLKTLKKIEIRMPIQNSELVLLTQLPNLEELHLRIQKKTDEDLKLSQFHNLHSISLQLQGMKYTEVLLMLQNSHETLTELEIDADEYDHDQMLQIVNSLNQDIIQKLYIYYFNDYSNHIILKLSQFHKLNKLSIYKAQDIDEHAMFSLFNNKQFHELNLNQCDGITDQVLYQIAKNCLFLKYINLSWNLHITDLCVSILLSNCKYLEEVYLIGCKQLTNDCLPKNLHGLFLKLRILNFESCNNMNDNELMNLKNQFKYVKIINYYGDEIDKF</sequence>
<dbReference type="AlphaFoldDB" id="A0A8S1RHG4"/>
<protein>
    <recommendedName>
        <fullName evidence="2">F-box domain-containing protein</fullName>
    </recommendedName>
</protein>
<evidence type="ECO:0000256" key="1">
    <source>
        <dbReference type="SAM" id="SignalP"/>
    </source>
</evidence>
<feature type="chain" id="PRO_5035824325" description="F-box domain-containing protein" evidence="1">
    <location>
        <begin position="23"/>
        <end position="383"/>
    </location>
</feature>
<proteinExistence type="predicted"/>
<dbReference type="Pfam" id="PF12937">
    <property type="entry name" value="F-box-like"/>
    <property type="match status" value="1"/>
</dbReference>